<dbReference type="OMA" id="GWHRSYN"/>
<dbReference type="GO" id="GO:0016020">
    <property type="term" value="C:membrane"/>
    <property type="evidence" value="ECO:0007669"/>
    <property type="project" value="UniProtKB-SubCell"/>
</dbReference>
<comment type="caution">
    <text evidence="7">The sequence shown here is derived from an EMBL/GenBank/DDBJ whole genome shotgun (WGS) entry which is preliminary data.</text>
</comment>
<comment type="similarity">
    <text evidence="2">Belongs to the membrane-bound acyltransferase family.</text>
</comment>
<feature type="transmembrane region" description="Helical" evidence="6">
    <location>
        <begin position="170"/>
        <end position="190"/>
    </location>
</feature>
<dbReference type="eggNOG" id="KOG3860">
    <property type="taxonomic scope" value="Eukaryota"/>
</dbReference>
<organism evidence="7 8">
    <name type="scientific">Scheffersomyces stipitis (strain ATCC 58785 / CBS 6054 / NBRC 10063 / NRRL Y-11545)</name>
    <name type="common">Yeast</name>
    <name type="synonym">Pichia stipitis</name>
    <dbReference type="NCBI Taxonomy" id="322104"/>
    <lineage>
        <taxon>Eukaryota</taxon>
        <taxon>Fungi</taxon>
        <taxon>Dikarya</taxon>
        <taxon>Ascomycota</taxon>
        <taxon>Saccharomycotina</taxon>
        <taxon>Pichiomycetes</taxon>
        <taxon>Debaryomycetaceae</taxon>
        <taxon>Scheffersomyces</taxon>
    </lineage>
</organism>
<dbReference type="GeneID" id="4851970"/>
<proteinExistence type="inferred from homology"/>
<keyword evidence="3 6" id="KW-0812">Transmembrane</keyword>
<accession>A3GI71</accession>
<evidence type="ECO:0000256" key="2">
    <source>
        <dbReference type="ARBA" id="ARBA00010323"/>
    </source>
</evidence>
<feature type="transmembrane region" description="Helical" evidence="6">
    <location>
        <begin position="458"/>
        <end position="479"/>
    </location>
</feature>
<dbReference type="InParanoid" id="A3GI71"/>
<dbReference type="PANTHER" id="PTHR13285:SF18">
    <property type="entry name" value="PROTEIN-CYSTEINE N-PALMITOYLTRANSFERASE RASP"/>
    <property type="match status" value="1"/>
</dbReference>
<dbReference type="Proteomes" id="UP000002258">
    <property type="component" value="Chromosome 1"/>
</dbReference>
<feature type="transmembrane region" description="Helical" evidence="6">
    <location>
        <begin position="323"/>
        <end position="345"/>
    </location>
</feature>
<dbReference type="InterPro" id="IPR051085">
    <property type="entry name" value="MB_O-acyltransferase"/>
</dbReference>
<dbReference type="GO" id="GO:0006506">
    <property type="term" value="P:GPI anchor biosynthetic process"/>
    <property type="evidence" value="ECO:0007669"/>
    <property type="project" value="TreeGrafter"/>
</dbReference>
<evidence type="ECO:0000256" key="3">
    <source>
        <dbReference type="ARBA" id="ARBA00022692"/>
    </source>
</evidence>
<dbReference type="PANTHER" id="PTHR13285">
    <property type="entry name" value="ACYLTRANSFERASE"/>
    <property type="match status" value="1"/>
</dbReference>
<evidence type="ECO:0000256" key="1">
    <source>
        <dbReference type="ARBA" id="ARBA00004141"/>
    </source>
</evidence>
<dbReference type="HOGENOM" id="CLU_021430_1_1_1"/>
<keyword evidence="4 6" id="KW-1133">Transmembrane helix</keyword>
<reference evidence="7 8" key="1">
    <citation type="journal article" date="2007" name="Nat. Biotechnol.">
        <title>Genome sequence of the lignocellulose-bioconverting and xylose-fermenting yeast Pichia stipitis.</title>
        <authorList>
            <person name="Jeffries T.W."/>
            <person name="Grigoriev I.V."/>
            <person name="Grimwood J."/>
            <person name="Laplaza J.M."/>
            <person name="Aerts A."/>
            <person name="Salamov A."/>
            <person name="Schmutz J."/>
            <person name="Lindquist E."/>
            <person name="Dehal P."/>
            <person name="Shapiro H."/>
            <person name="Jin Y.S."/>
            <person name="Passoth V."/>
            <person name="Richardson P.M."/>
        </authorList>
    </citation>
    <scope>NUCLEOTIDE SEQUENCE [LARGE SCALE GENOMIC DNA]</scope>
    <source>
        <strain evidence="8">ATCC 58785 / CBS 6054 / NBRC 10063 / NRRL Y-11545</strain>
    </source>
</reference>
<dbReference type="FunCoup" id="A3GI71">
    <property type="interactions" value="122"/>
</dbReference>
<dbReference type="AlphaFoldDB" id="A3GI71"/>
<sequence length="565" mass="65906">MSVLKLVTDFFSLETLDVRLLPTADAARREKIIKSANPRSRWNTVEYKFYLGVFAVVVPLMFYTAHTAASESNENYPRFAHLLSKGWMFGRKVDNSDQQYRFFRDNFPMLCVLIIAHCALRRIITPILRLSKRTYFDFGFGLLFLFGAHGTNVLRILIHLGINYAIGRFVPSPKAAIWIVWIYGISTLFINDRYRTLPFGVDAIDNRFKGIIERWDVFFNFTLLRMLSYNLDYLEKKRDNANSPEDDKITSKSSTLKLVNLDNRERLTAPIPLTDYNIINYLAYITYTPLFIAGPIVTFNDFIYQSNYQQLASVKDYKRTFIYFLRFCFCVLVMEFLLHFMYVVAVSKTKAWNGDTPFQISMLGLFNLNIIWLKLLIPWRMFRLWSLLDGIDPPENMIRCMDNNFSAVAFWRAWHRSYNQWIIRYIYIPLGGGGSHRVLNSLFVFSFVAIWHDIELKLLLWGWLVVIFLIPEIVATTIFKKFSEAWWYRHVCGVGAVVNIWMMMIANLFGFCLGKDGTIALLHEMFSTVSGIQFFVLASGALFVGAQVMFEIRESEKRKGIYVKC</sequence>
<evidence type="ECO:0000256" key="5">
    <source>
        <dbReference type="ARBA" id="ARBA00023136"/>
    </source>
</evidence>
<evidence type="ECO:0000313" key="8">
    <source>
        <dbReference type="Proteomes" id="UP000002258"/>
    </source>
</evidence>
<feature type="transmembrane region" description="Helical" evidence="6">
    <location>
        <begin position="357"/>
        <end position="377"/>
    </location>
</feature>
<dbReference type="STRING" id="322104.A3GI71"/>
<dbReference type="GO" id="GO:0008374">
    <property type="term" value="F:O-acyltransferase activity"/>
    <property type="evidence" value="ECO:0007669"/>
    <property type="project" value="TreeGrafter"/>
</dbReference>
<feature type="transmembrane region" description="Helical" evidence="6">
    <location>
        <begin position="425"/>
        <end position="452"/>
    </location>
</feature>
<dbReference type="Pfam" id="PF03062">
    <property type="entry name" value="MBOAT"/>
    <property type="match status" value="1"/>
</dbReference>
<name>A3GI71_PICST</name>
<dbReference type="KEGG" id="pic:PICST_66725"/>
<dbReference type="GO" id="GO:0005783">
    <property type="term" value="C:endoplasmic reticulum"/>
    <property type="evidence" value="ECO:0007669"/>
    <property type="project" value="TreeGrafter"/>
</dbReference>
<dbReference type="InterPro" id="IPR004299">
    <property type="entry name" value="MBOAT_fam"/>
</dbReference>
<feature type="transmembrane region" description="Helical" evidence="6">
    <location>
        <begin position="531"/>
        <end position="550"/>
    </location>
</feature>
<evidence type="ECO:0000313" key="7">
    <source>
        <dbReference type="EMBL" id="EAZ63184.2"/>
    </source>
</evidence>
<feature type="transmembrane region" description="Helical" evidence="6">
    <location>
        <begin position="49"/>
        <end position="69"/>
    </location>
</feature>
<keyword evidence="8" id="KW-1185">Reference proteome</keyword>
<comment type="subcellular location">
    <subcellularLocation>
        <location evidence="1">Membrane</location>
        <topology evidence="1">Multi-pass membrane protein</topology>
    </subcellularLocation>
</comment>
<evidence type="ECO:0000256" key="6">
    <source>
        <dbReference type="SAM" id="Phobius"/>
    </source>
</evidence>
<gene>
    <name evidence="7" type="primary">GUP1</name>
    <name evidence="7" type="ORF">PICST_66725</name>
</gene>
<feature type="transmembrane region" description="Helical" evidence="6">
    <location>
        <begin position="136"/>
        <end position="158"/>
    </location>
</feature>
<dbReference type="RefSeq" id="XP_001387207.2">
    <property type="nucleotide sequence ID" value="XM_001387170.1"/>
</dbReference>
<dbReference type="OrthoDB" id="420606at2759"/>
<dbReference type="EMBL" id="AAVQ01000002">
    <property type="protein sequence ID" value="EAZ63184.2"/>
    <property type="molecule type" value="Genomic_DNA"/>
</dbReference>
<protein>
    <submittedName>
        <fullName evidence="7">Glycerol transporter</fullName>
    </submittedName>
</protein>
<evidence type="ECO:0000256" key="4">
    <source>
        <dbReference type="ARBA" id="ARBA00022989"/>
    </source>
</evidence>
<keyword evidence="5 6" id="KW-0472">Membrane</keyword>
<feature type="transmembrane region" description="Helical" evidence="6">
    <location>
        <begin position="491"/>
        <end position="511"/>
    </location>
</feature>